<reference evidence="7" key="1">
    <citation type="submission" date="2013-02" db="EMBL/GenBank/DDBJ databases">
        <title>The complete genome sequence of Corynebacterium casei LMG S-19264 (=DSM 44701).</title>
        <authorList>
            <person name="Ruckert C."/>
            <person name="Albersmeier A."/>
            <person name="Kalinowski J."/>
        </authorList>
    </citation>
    <scope>NUCLEOTIDE SEQUENCE [LARGE SCALE GENOMIC DNA]</scope>
    <source>
        <strain evidence="7">LMG S-19264</strain>
    </source>
</reference>
<sequence>MSEYSRAYKDWPDLWDEGLSYLAKVEYVDGNQRIIADGWHKRQIEFENQIVQFHEAKTGEATIDVGVEENKEGLWEGVKTFEVEVALNSKHFDAATMMLSHLVDARLATQLVESVGSMIQRVSANRSDTQLVDEHGNSIPSVDLLAQNLPARSGNHNEPLRILHRWCRIFQLRNGTITLYEPLDEERKSNLRWPHYGIWLNRGSEYFLRKSSIGSIFDAVEIPIKYEQYNLENWRIEFDMWENQPFQIVTSGDSDVAARRLGTAQKEIGILSEFITTAFLAARNLERRTKRNQLFLENTQLRDMATKRLDEIKNTIEEGRLMLYRASELLANTAQSVQAMAEQKNVEAAQKTNTFLTIASALFFAPTLIISFYSMSIIGLNEQEHVPSSMMVLLICLASVLLTLVFAGAVRLVNKVIRNKKISRKMESNND</sequence>
<comment type="subcellular location">
    <subcellularLocation>
        <location evidence="1">Membrane</location>
        <topology evidence="1">Multi-pass membrane protein</topology>
    </subcellularLocation>
</comment>
<evidence type="ECO:0000256" key="5">
    <source>
        <dbReference type="SAM" id="Phobius"/>
    </source>
</evidence>
<gene>
    <name evidence="6" type="ORF">CCASEI_04020</name>
</gene>
<dbReference type="InterPro" id="IPR045863">
    <property type="entry name" value="CorA_TM1_TM2"/>
</dbReference>
<organism evidence="6 7">
    <name type="scientific">Corynebacterium casei LMG S-19264</name>
    <dbReference type="NCBI Taxonomy" id="1285583"/>
    <lineage>
        <taxon>Bacteria</taxon>
        <taxon>Bacillati</taxon>
        <taxon>Actinomycetota</taxon>
        <taxon>Actinomycetes</taxon>
        <taxon>Mycobacteriales</taxon>
        <taxon>Corynebacteriaceae</taxon>
        <taxon>Corynebacterium</taxon>
    </lineage>
</organism>
<dbReference type="InterPro" id="IPR002523">
    <property type="entry name" value="MgTranspt_CorA/ZnTranspt_ZntB"/>
</dbReference>
<protein>
    <recommendedName>
        <fullName evidence="8">CorA-like Mg2+ transporter protein</fullName>
    </recommendedName>
</protein>
<dbReference type="RefSeq" id="WP_025387199.1">
    <property type="nucleotide sequence ID" value="NZ_CP004350.1"/>
</dbReference>
<feature type="transmembrane region" description="Helical" evidence="5">
    <location>
        <begin position="390"/>
        <end position="414"/>
    </location>
</feature>
<dbReference type="Proteomes" id="UP000019226">
    <property type="component" value="Chromosome"/>
</dbReference>
<keyword evidence="3 5" id="KW-1133">Transmembrane helix</keyword>
<dbReference type="GeneID" id="82876977"/>
<name>A0ABM5PNF5_9CORY</name>
<evidence type="ECO:0000313" key="7">
    <source>
        <dbReference type="Proteomes" id="UP000019226"/>
    </source>
</evidence>
<keyword evidence="7" id="KW-1185">Reference proteome</keyword>
<feature type="transmembrane region" description="Helical" evidence="5">
    <location>
        <begin position="354"/>
        <end position="378"/>
    </location>
</feature>
<dbReference type="SUPFAM" id="SSF144083">
    <property type="entry name" value="Magnesium transport protein CorA, transmembrane region"/>
    <property type="match status" value="1"/>
</dbReference>
<evidence type="ECO:0008006" key="8">
    <source>
        <dbReference type="Google" id="ProtNLM"/>
    </source>
</evidence>
<dbReference type="EMBL" id="CP004350">
    <property type="protein sequence ID" value="AHI19382.1"/>
    <property type="molecule type" value="Genomic_DNA"/>
</dbReference>
<evidence type="ECO:0000313" key="6">
    <source>
        <dbReference type="EMBL" id="AHI19382.1"/>
    </source>
</evidence>
<keyword evidence="2 5" id="KW-0812">Transmembrane</keyword>
<evidence type="ECO:0000256" key="4">
    <source>
        <dbReference type="ARBA" id="ARBA00023136"/>
    </source>
</evidence>
<evidence type="ECO:0000256" key="3">
    <source>
        <dbReference type="ARBA" id="ARBA00022989"/>
    </source>
</evidence>
<accession>A0ABM5PNF5</accession>
<evidence type="ECO:0000256" key="2">
    <source>
        <dbReference type="ARBA" id="ARBA00022692"/>
    </source>
</evidence>
<evidence type="ECO:0000256" key="1">
    <source>
        <dbReference type="ARBA" id="ARBA00004141"/>
    </source>
</evidence>
<keyword evidence="4 5" id="KW-0472">Membrane</keyword>
<dbReference type="Pfam" id="PF01544">
    <property type="entry name" value="CorA"/>
    <property type="match status" value="1"/>
</dbReference>
<proteinExistence type="predicted"/>